<evidence type="ECO:0000313" key="4">
    <source>
        <dbReference type="EMBL" id="CFR77792.1"/>
    </source>
</evidence>
<dbReference type="Proteomes" id="UP000046680">
    <property type="component" value="Unassembled WGS sequence"/>
</dbReference>
<dbReference type="EMBL" id="CFOH01000822">
    <property type="protein sequence ID" value="CFE70601.1"/>
    <property type="molecule type" value="Genomic_DNA"/>
</dbReference>
<dbReference type="EMBL" id="CFOE01000512">
    <property type="protein sequence ID" value="CFE42428.1"/>
    <property type="molecule type" value="Genomic_DNA"/>
</dbReference>
<gene>
    <name evidence="4" type="ORF">ERS007657_01608</name>
    <name evidence="6" type="ORF">ERS007661_02866</name>
    <name evidence="7" type="ORF">ERS007679_01032</name>
    <name evidence="2" type="ORF">ERS007681_03177</name>
    <name evidence="3" type="ORF">ERS007688_03616</name>
    <name evidence="8" type="ORF">ERS007739_01476</name>
    <name evidence="5" type="ORF">ERS027646_02492</name>
</gene>
<dbReference type="Proteomes" id="UP000045842">
    <property type="component" value="Unassembled WGS sequence"/>
</dbReference>
<dbReference type="Proteomes" id="UP000046947">
    <property type="component" value="Unassembled WGS sequence"/>
</dbReference>
<protein>
    <submittedName>
        <fullName evidence="2">Uncharacterized protein</fullName>
    </submittedName>
</protein>
<evidence type="ECO:0000313" key="6">
    <source>
        <dbReference type="EMBL" id="CNV64664.1"/>
    </source>
</evidence>
<dbReference type="Proteomes" id="UP000048289">
    <property type="component" value="Unassembled WGS sequence"/>
</dbReference>
<dbReference type="Proteomes" id="UP000039021">
    <property type="component" value="Unassembled WGS sequence"/>
</dbReference>
<feature type="compositionally biased region" description="Polar residues" evidence="1">
    <location>
        <begin position="77"/>
        <end position="94"/>
    </location>
</feature>
<reference evidence="9 10" key="1">
    <citation type="submission" date="2015-03" db="EMBL/GenBank/DDBJ databases">
        <authorList>
            <consortium name="Pathogen Informatics"/>
        </authorList>
    </citation>
    <scope>NUCLEOTIDE SEQUENCE [LARGE SCALE GENOMIC DNA]</scope>
    <source>
        <strain evidence="5 15">Bir 172</strain>
        <strain evidence="4 12">C09601061</strain>
        <strain evidence="6 10">D00501624</strain>
        <strain evidence="7 11">G09801536</strain>
        <strain evidence="2 14">G09901357</strain>
        <strain evidence="3 13">H09601792</strain>
        <strain evidence="9">N09902308</strain>
    </source>
</reference>
<feature type="region of interest" description="Disordered" evidence="1">
    <location>
        <begin position="1"/>
        <end position="23"/>
    </location>
</feature>
<evidence type="ECO:0000313" key="2">
    <source>
        <dbReference type="EMBL" id="CFE42428.1"/>
    </source>
</evidence>
<feature type="region of interest" description="Disordered" evidence="1">
    <location>
        <begin position="71"/>
        <end position="94"/>
    </location>
</feature>
<evidence type="ECO:0000313" key="12">
    <source>
        <dbReference type="Proteomes" id="UP000046680"/>
    </source>
</evidence>
<proteinExistence type="predicted"/>
<evidence type="ECO:0000313" key="10">
    <source>
        <dbReference type="Proteomes" id="UP000039217"/>
    </source>
</evidence>
<dbReference type="Proteomes" id="UP000048948">
    <property type="component" value="Unassembled WGS sequence"/>
</dbReference>
<evidence type="ECO:0000313" key="14">
    <source>
        <dbReference type="Proteomes" id="UP000048289"/>
    </source>
</evidence>
<evidence type="ECO:0000313" key="9">
    <source>
        <dbReference type="Proteomes" id="UP000039021"/>
    </source>
</evidence>
<dbReference type="AlphaFoldDB" id="A0A654TCJ4"/>
<name>A0A654TCJ4_MYCTX</name>
<dbReference type="Proteomes" id="UP000039217">
    <property type="component" value="Unassembled WGS sequence"/>
</dbReference>
<evidence type="ECO:0000313" key="7">
    <source>
        <dbReference type="EMBL" id="COV09970.1"/>
    </source>
</evidence>
<evidence type="ECO:0000313" key="5">
    <source>
        <dbReference type="EMBL" id="CKS80670.1"/>
    </source>
</evidence>
<evidence type="ECO:0000313" key="3">
    <source>
        <dbReference type="EMBL" id="CFE70601.1"/>
    </source>
</evidence>
<dbReference type="EMBL" id="CNGE01000464">
    <property type="protein sequence ID" value="CKS80670.1"/>
    <property type="molecule type" value="Genomic_DNA"/>
</dbReference>
<dbReference type="EMBL" id="CSBK01000572">
    <property type="protein sequence ID" value="COX58130.1"/>
    <property type="molecule type" value="Genomic_DNA"/>
</dbReference>
<dbReference type="EMBL" id="CSAD01000099">
    <property type="protein sequence ID" value="COV09970.1"/>
    <property type="molecule type" value="Genomic_DNA"/>
</dbReference>
<evidence type="ECO:0000256" key="1">
    <source>
        <dbReference type="SAM" id="MobiDB-lite"/>
    </source>
</evidence>
<dbReference type="EMBL" id="CQQC01001109">
    <property type="protein sequence ID" value="CNV64664.1"/>
    <property type="molecule type" value="Genomic_DNA"/>
</dbReference>
<evidence type="ECO:0000313" key="13">
    <source>
        <dbReference type="Proteomes" id="UP000046947"/>
    </source>
</evidence>
<evidence type="ECO:0000313" key="8">
    <source>
        <dbReference type="EMBL" id="COX58130.1"/>
    </source>
</evidence>
<accession>A0A654TCJ4</accession>
<organism evidence="2 14">
    <name type="scientific">Mycobacterium tuberculosis</name>
    <dbReference type="NCBI Taxonomy" id="1773"/>
    <lineage>
        <taxon>Bacteria</taxon>
        <taxon>Bacillati</taxon>
        <taxon>Actinomycetota</taxon>
        <taxon>Actinomycetes</taxon>
        <taxon>Mycobacteriales</taxon>
        <taxon>Mycobacteriaceae</taxon>
        <taxon>Mycobacterium</taxon>
        <taxon>Mycobacterium tuberculosis complex</taxon>
    </lineage>
</organism>
<dbReference type="EMBL" id="CGCX01000517">
    <property type="protein sequence ID" value="CFR77792.1"/>
    <property type="molecule type" value="Genomic_DNA"/>
</dbReference>
<reference evidence="8" key="2">
    <citation type="submission" date="2015-03" db="EMBL/GenBank/DDBJ databases">
        <authorList>
            <consortium name="Pathogen Informatics"/>
            <person name="Murphy D."/>
        </authorList>
    </citation>
    <scope>NUCLEOTIDE SEQUENCE</scope>
    <source>
        <strain evidence="8">N09902308</strain>
    </source>
</reference>
<sequence>MKREFSEFLSTPPSPRTPSVTRIPLTLGGHTMPVGWNWTNSMLISVAPARSANACPSPVYSQELDVTLNDLPIPPVASTTAGASNTMNRPLSRQ</sequence>
<evidence type="ECO:0000313" key="11">
    <source>
        <dbReference type="Proteomes" id="UP000045842"/>
    </source>
</evidence>
<evidence type="ECO:0000313" key="15">
    <source>
        <dbReference type="Proteomes" id="UP000048948"/>
    </source>
</evidence>